<dbReference type="AlphaFoldDB" id="A0A448WFK4"/>
<evidence type="ECO:0000313" key="2">
    <source>
        <dbReference type="Proteomes" id="UP000784294"/>
    </source>
</evidence>
<proteinExistence type="predicted"/>
<keyword evidence="2" id="KW-1185">Reference proteome</keyword>
<dbReference type="EMBL" id="CAAALY010009230">
    <property type="protein sequence ID" value="VEL10512.1"/>
    <property type="molecule type" value="Genomic_DNA"/>
</dbReference>
<dbReference type="Proteomes" id="UP000784294">
    <property type="component" value="Unassembled WGS sequence"/>
</dbReference>
<protein>
    <submittedName>
        <fullName evidence="1">Uncharacterized protein</fullName>
    </submittedName>
</protein>
<sequence length="130" mass="14065">MSCVAQAPSHWTATPYALRPKLICDSSNDHHDLTPFPLHKVSQLPAPGSELDGSSGLCSPCLQARDPVLRSQDIGTLQGDLQSDCICSNENEKPTCLCVPSYERSRIRLNDTGSCEHNQASALETPEKSS</sequence>
<reference evidence="1" key="1">
    <citation type="submission" date="2018-11" db="EMBL/GenBank/DDBJ databases">
        <authorList>
            <consortium name="Pathogen Informatics"/>
        </authorList>
    </citation>
    <scope>NUCLEOTIDE SEQUENCE</scope>
</reference>
<name>A0A448WFK4_9PLAT</name>
<gene>
    <name evidence="1" type="ORF">PXEA_LOCUS3952</name>
</gene>
<evidence type="ECO:0000313" key="1">
    <source>
        <dbReference type="EMBL" id="VEL10512.1"/>
    </source>
</evidence>
<organism evidence="1 2">
    <name type="scientific">Protopolystoma xenopodis</name>
    <dbReference type="NCBI Taxonomy" id="117903"/>
    <lineage>
        <taxon>Eukaryota</taxon>
        <taxon>Metazoa</taxon>
        <taxon>Spiralia</taxon>
        <taxon>Lophotrochozoa</taxon>
        <taxon>Platyhelminthes</taxon>
        <taxon>Monogenea</taxon>
        <taxon>Polyopisthocotylea</taxon>
        <taxon>Polystomatidea</taxon>
        <taxon>Polystomatidae</taxon>
        <taxon>Protopolystoma</taxon>
    </lineage>
</organism>
<accession>A0A448WFK4</accession>
<comment type="caution">
    <text evidence="1">The sequence shown here is derived from an EMBL/GenBank/DDBJ whole genome shotgun (WGS) entry which is preliminary data.</text>
</comment>